<comment type="caution">
    <text evidence="1">The sequence shown here is derived from an EMBL/GenBank/DDBJ whole genome shotgun (WGS) entry which is preliminary data.</text>
</comment>
<evidence type="ECO:0000313" key="2">
    <source>
        <dbReference type="Proteomes" id="UP000703674"/>
    </source>
</evidence>
<dbReference type="RefSeq" id="WP_168140040.1">
    <property type="nucleotide sequence ID" value="NZ_JAAVJR010001438.1"/>
</dbReference>
<gene>
    <name evidence="1" type="ORF">HC175_22540</name>
</gene>
<dbReference type="InterPro" id="IPR032710">
    <property type="entry name" value="NTF2-like_dom_sf"/>
</dbReference>
<protein>
    <submittedName>
        <fullName evidence="1">Uncharacterized protein</fullName>
    </submittedName>
</protein>
<dbReference type="EMBL" id="JAAVJR010001438">
    <property type="protein sequence ID" value="NJW55697.1"/>
    <property type="molecule type" value="Genomic_DNA"/>
</dbReference>
<dbReference type="SUPFAM" id="SSF54427">
    <property type="entry name" value="NTF2-like"/>
    <property type="match status" value="1"/>
</dbReference>
<sequence>ILGLAAVGLLAIIMTIYSFAFPVETPVKTPEEQLKEIVADYYQSMNSNQIEKLHDYLSPEVTSWYGEQNPSREWIYRNAKAHRGKYPYSSSNIDWDSFKVIP</sequence>
<feature type="non-terminal residue" evidence="1">
    <location>
        <position position="102"/>
    </location>
</feature>
<accession>A0ABX1D8W3</accession>
<keyword evidence="2" id="KW-1185">Reference proteome</keyword>
<evidence type="ECO:0000313" key="1">
    <source>
        <dbReference type="EMBL" id="NJW55697.1"/>
    </source>
</evidence>
<organism evidence="1 2">
    <name type="scientific">Salinimicrobium oceani</name>
    <dbReference type="NCBI Taxonomy" id="2722702"/>
    <lineage>
        <taxon>Bacteria</taxon>
        <taxon>Pseudomonadati</taxon>
        <taxon>Bacteroidota</taxon>
        <taxon>Flavobacteriia</taxon>
        <taxon>Flavobacteriales</taxon>
        <taxon>Flavobacteriaceae</taxon>
        <taxon>Salinimicrobium</taxon>
    </lineage>
</organism>
<feature type="non-terminal residue" evidence="1">
    <location>
        <position position="1"/>
    </location>
</feature>
<name>A0ABX1D8W3_9FLAO</name>
<reference evidence="1 2" key="1">
    <citation type="submission" date="2020-03" db="EMBL/GenBank/DDBJ databases">
        <title>Salinimicrobium sp. nov, isolated from SCS.</title>
        <authorList>
            <person name="Cao W.R."/>
        </authorList>
    </citation>
    <scope>NUCLEOTIDE SEQUENCE [LARGE SCALE GENOMIC DNA]</scope>
    <source>
        <strain evidence="2">J15B91</strain>
    </source>
</reference>
<proteinExistence type="predicted"/>
<dbReference type="Proteomes" id="UP000703674">
    <property type="component" value="Unassembled WGS sequence"/>
</dbReference>